<evidence type="ECO:0000256" key="7">
    <source>
        <dbReference type="SAM" id="SignalP"/>
    </source>
</evidence>
<dbReference type="SUPFAM" id="SSF51735">
    <property type="entry name" value="NAD(P)-binding Rossmann-fold domains"/>
    <property type="match status" value="1"/>
</dbReference>
<dbReference type="PANTHER" id="PTHR11540:SF16">
    <property type="entry name" value="MALATE DEHYDROGENASE, MITOCHONDRIAL"/>
    <property type="match status" value="1"/>
</dbReference>
<dbReference type="EC" id="1.1.1.37" evidence="3"/>
<dbReference type="InterPro" id="IPR022383">
    <property type="entry name" value="Lactate/malate_DH_C"/>
</dbReference>
<evidence type="ECO:0000259" key="8">
    <source>
        <dbReference type="Pfam" id="PF00056"/>
    </source>
</evidence>
<keyword evidence="6" id="KW-0520">NAD</keyword>
<gene>
    <name evidence="10" type="primary">MDH2</name>
    <name evidence="10" type="ORF">SCY_4953</name>
</gene>
<dbReference type="Gene3D" id="3.40.50.720">
    <property type="entry name" value="NAD(P)-binding Rossmann-like Domain"/>
    <property type="match status" value="1"/>
</dbReference>
<dbReference type="Proteomes" id="UP000007060">
    <property type="component" value="Unassembled WGS sequence"/>
</dbReference>
<comment type="subunit">
    <text evidence="2">Homodimer.</text>
</comment>
<reference evidence="10 11" key="1">
    <citation type="journal article" date="2007" name="Proc. Natl. Acad. Sci. U.S.A.">
        <title>Genome sequencing and comparative analysis of Saccharomyces cerevisiae strain YJM789.</title>
        <authorList>
            <person name="Wei W."/>
            <person name="McCusker J.H."/>
            <person name="Hyman R.W."/>
            <person name="Jones T."/>
            <person name="Ning Y."/>
            <person name="Cao Z."/>
            <person name="Gu Z."/>
            <person name="Bruno D."/>
            <person name="Miranda M."/>
            <person name="Nguyen M."/>
            <person name="Wilhelmy J."/>
            <person name="Komp C."/>
            <person name="Tamse R."/>
            <person name="Wang X."/>
            <person name="Jia P."/>
            <person name="Luedi P."/>
            <person name="Oefner P.J."/>
            <person name="David L."/>
            <person name="Dietrich F.S."/>
            <person name="Li Y."/>
            <person name="Davis R.W."/>
            <person name="Steinmetz L.M."/>
        </authorList>
    </citation>
    <scope>NUCLEOTIDE SEQUENCE [LARGE SCALE GENOMIC DNA]</scope>
    <source>
        <strain evidence="10 11">YJM789</strain>
    </source>
</reference>
<evidence type="ECO:0000256" key="5">
    <source>
        <dbReference type="ARBA" id="ARBA00023002"/>
    </source>
</evidence>
<dbReference type="GO" id="GO:0006099">
    <property type="term" value="P:tricarboxylic acid cycle"/>
    <property type="evidence" value="ECO:0007669"/>
    <property type="project" value="UniProtKB-KW"/>
</dbReference>
<keyword evidence="4" id="KW-0816">Tricarboxylic acid cycle</keyword>
<dbReference type="Gene3D" id="3.90.110.10">
    <property type="entry name" value="Lactate dehydrogenase/glycoside hydrolase, family 4, C-terminal"/>
    <property type="match status" value="1"/>
</dbReference>
<keyword evidence="5" id="KW-0560">Oxidoreductase</keyword>
<dbReference type="InterPro" id="IPR010097">
    <property type="entry name" value="Malate_DH_type1"/>
</dbReference>
<evidence type="ECO:0000256" key="6">
    <source>
        <dbReference type="ARBA" id="ARBA00023027"/>
    </source>
</evidence>
<evidence type="ECO:0000259" key="9">
    <source>
        <dbReference type="Pfam" id="PF02866"/>
    </source>
</evidence>
<sequence length="423" mass="46170">MILLLILFPCIYFLPFCINRTVRSSPEYSAADYYKSSIQYHKSYSNMPHSVTPSIEQDSLKIAILGAAGGIGQSLSLLLKAQLQYQLKESNRSVTHIHLALYDVNQEAINGVTADLSHIDTPISVSSHSPAGGIENCLHNASIVVIPAGVPRKPGMTRDDLFNVNAGIISQLGDSIAECCDLSKVFVLVISNPVNSLVPVMVSNILKNHPQSRNSGIERRIMGVTKLDIVRASTFLREINIESGLTPRVNSMPDVPVIGGHSGETIIPLFSQSNFLSRLNEDQLKYLIHRVQYGGDEVVKAKNGKGSATLSMAHAGYKCVVQFVSLLLGNIEQIHGTYYVPLKDANNFPIAPGADQLLPLVDGADYFAIPLTITTKGVSYVDYDIVNRMNDMERNQMLPICVSQLKKNIDKGLEFVASRSASS</sequence>
<comment type="caution">
    <text evidence="10">The sequence shown here is derived from an EMBL/GenBank/DDBJ whole genome shotgun (WGS) entry which is preliminary data.</text>
</comment>
<evidence type="ECO:0000313" key="11">
    <source>
        <dbReference type="Proteomes" id="UP000007060"/>
    </source>
</evidence>
<dbReference type="GO" id="GO:0005829">
    <property type="term" value="C:cytosol"/>
    <property type="evidence" value="ECO:0007669"/>
    <property type="project" value="TreeGrafter"/>
</dbReference>
<dbReference type="Pfam" id="PF02866">
    <property type="entry name" value="Ldh_1_C"/>
    <property type="match status" value="1"/>
</dbReference>
<evidence type="ECO:0000256" key="3">
    <source>
        <dbReference type="ARBA" id="ARBA00012995"/>
    </source>
</evidence>
<dbReference type="AlphaFoldDB" id="A6ZN85"/>
<feature type="signal peptide" evidence="7">
    <location>
        <begin position="1"/>
        <end position="24"/>
    </location>
</feature>
<dbReference type="EMBL" id="AAFW02000030">
    <property type="protein sequence ID" value="EDN63750.1"/>
    <property type="molecule type" value="Genomic_DNA"/>
</dbReference>
<accession>A6ZN85</accession>
<dbReference type="InterPro" id="IPR015955">
    <property type="entry name" value="Lactate_DH/Glyco_Ohase_4_C"/>
</dbReference>
<dbReference type="SUPFAM" id="SSF56327">
    <property type="entry name" value="LDH C-terminal domain-like"/>
    <property type="match status" value="1"/>
</dbReference>
<dbReference type="GO" id="GO:0006108">
    <property type="term" value="P:malate metabolic process"/>
    <property type="evidence" value="ECO:0007669"/>
    <property type="project" value="InterPro"/>
</dbReference>
<dbReference type="PANTHER" id="PTHR11540">
    <property type="entry name" value="MALATE AND LACTATE DEHYDROGENASE"/>
    <property type="match status" value="1"/>
</dbReference>
<dbReference type="NCBIfam" id="TIGR01772">
    <property type="entry name" value="MDH_euk_gproteo"/>
    <property type="match status" value="1"/>
</dbReference>
<feature type="domain" description="Lactate/malate dehydrogenase C-terminal" evidence="9">
    <location>
        <begin position="225"/>
        <end position="416"/>
    </location>
</feature>
<organism evidence="10 11">
    <name type="scientific">Saccharomyces cerevisiae (strain YJM789)</name>
    <name type="common">Baker's yeast</name>
    <dbReference type="NCBI Taxonomy" id="307796"/>
    <lineage>
        <taxon>Eukaryota</taxon>
        <taxon>Fungi</taxon>
        <taxon>Dikarya</taxon>
        <taxon>Ascomycota</taxon>
        <taxon>Saccharomycotina</taxon>
        <taxon>Saccharomycetes</taxon>
        <taxon>Saccharomycetales</taxon>
        <taxon>Saccharomycetaceae</taxon>
        <taxon>Saccharomyces</taxon>
    </lineage>
</organism>
<dbReference type="GO" id="GO:0070013">
    <property type="term" value="C:intracellular organelle lumen"/>
    <property type="evidence" value="ECO:0007669"/>
    <property type="project" value="UniProtKB-ARBA"/>
</dbReference>
<dbReference type="InterPro" id="IPR001236">
    <property type="entry name" value="Lactate/malate_DH_N"/>
</dbReference>
<dbReference type="FunFam" id="3.40.50.720:FF:000268">
    <property type="entry name" value="Malate dehydrogenase"/>
    <property type="match status" value="1"/>
</dbReference>
<evidence type="ECO:0000313" key="10">
    <source>
        <dbReference type="EMBL" id="EDN63750.1"/>
    </source>
</evidence>
<comment type="similarity">
    <text evidence="1">Belongs to the LDH/MDH superfamily. MDH type 1 family.</text>
</comment>
<dbReference type="OrthoDB" id="4069699at2759"/>
<evidence type="ECO:0000256" key="1">
    <source>
        <dbReference type="ARBA" id="ARBA00008824"/>
    </source>
</evidence>
<proteinExistence type="inferred from homology"/>
<feature type="domain" description="Lactate/malate dehydrogenase N-terminal" evidence="8">
    <location>
        <begin position="61"/>
        <end position="212"/>
    </location>
</feature>
<dbReference type="GO" id="GO:0030060">
    <property type="term" value="F:L-malate dehydrogenase (NAD+) activity"/>
    <property type="evidence" value="ECO:0007669"/>
    <property type="project" value="UniProtKB-EC"/>
</dbReference>
<dbReference type="PROSITE" id="PS00068">
    <property type="entry name" value="MDH"/>
    <property type="match status" value="1"/>
</dbReference>
<dbReference type="FunFam" id="3.90.110.10:FF:000009">
    <property type="entry name" value="Malate dehydrogenase"/>
    <property type="match status" value="1"/>
</dbReference>
<dbReference type="InterPro" id="IPR001252">
    <property type="entry name" value="Malate_DH_AS"/>
</dbReference>
<name>A6ZN85_YEAS7</name>
<evidence type="ECO:0000256" key="4">
    <source>
        <dbReference type="ARBA" id="ARBA00022532"/>
    </source>
</evidence>
<dbReference type="Pfam" id="PF00056">
    <property type="entry name" value="Ldh_1_N"/>
    <property type="match status" value="1"/>
</dbReference>
<dbReference type="CDD" id="cd01337">
    <property type="entry name" value="MDH_glyoxysomal_mitochondrial"/>
    <property type="match status" value="1"/>
</dbReference>
<protein>
    <recommendedName>
        <fullName evidence="3">malate dehydrogenase</fullName>
        <ecNumber evidence="3">1.1.1.37</ecNumber>
    </recommendedName>
</protein>
<dbReference type="InterPro" id="IPR036291">
    <property type="entry name" value="NAD(P)-bd_dom_sf"/>
</dbReference>
<feature type="chain" id="PRO_5002705416" description="malate dehydrogenase" evidence="7">
    <location>
        <begin position="25"/>
        <end position="423"/>
    </location>
</feature>
<dbReference type="HOGENOM" id="CLU_047181_1_0_1"/>
<evidence type="ECO:0000256" key="2">
    <source>
        <dbReference type="ARBA" id="ARBA00011738"/>
    </source>
</evidence>
<keyword evidence="7" id="KW-0732">Signal</keyword>